<protein>
    <submittedName>
        <fullName evidence="1">Uncharacterized protein</fullName>
    </submittedName>
</protein>
<evidence type="ECO:0000313" key="2">
    <source>
        <dbReference type="Proteomes" id="UP001162992"/>
    </source>
</evidence>
<dbReference type="EMBL" id="CM055106">
    <property type="protein sequence ID" value="KAJ7528801.1"/>
    <property type="molecule type" value="Genomic_DNA"/>
</dbReference>
<reference evidence="2" key="1">
    <citation type="journal article" date="2024" name="Proc. Natl. Acad. Sci. U.S.A.">
        <title>Extraordinary preservation of gene collinearity over three hundred million years revealed in homosporous lycophytes.</title>
        <authorList>
            <person name="Li C."/>
            <person name="Wickell D."/>
            <person name="Kuo L.Y."/>
            <person name="Chen X."/>
            <person name="Nie B."/>
            <person name="Liao X."/>
            <person name="Peng D."/>
            <person name="Ji J."/>
            <person name="Jenkins J."/>
            <person name="Williams M."/>
            <person name="Shu S."/>
            <person name="Plott C."/>
            <person name="Barry K."/>
            <person name="Rajasekar S."/>
            <person name="Grimwood J."/>
            <person name="Han X."/>
            <person name="Sun S."/>
            <person name="Hou Z."/>
            <person name="He W."/>
            <person name="Dai G."/>
            <person name="Sun C."/>
            <person name="Schmutz J."/>
            <person name="Leebens-Mack J.H."/>
            <person name="Li F.W."/>
            <person name="Wang L."/>
        </authorList>
    </citation>
    <scope>NUCLEOTIDE SEQUENCE [LARGE SCALE GENOMIC DNA]</scope>
    <source>
        <strain evidence="2">cv. PW_Plant_1</strain>
    </source>
</reference>
<proteinExistence type="predicted"/>
<gene>
    <name evidence="1" type="ORF">O6H91_15G020900</name>
</gene>
<keyword evidence="2" id="KW-1185">Reference proteome</keyword>
<comment type="caution">
    <text evidence="1">The sequence shown here is derived from an EMBL/GenBank/DDBJ whole genome shotgun (WGS) entry which is preliminary data.</text>
</comment>
<accession>A0ACC2BGB6</accession>
<organism evidence="1 2">
    <name type="scientific">Diphasiastrum complanatum</name>
    <name type="common">Issler's clubmoss</name>
    <name type="synonym">Lycopodium complanatum</name>
    <dbReference type="NCBI Taxonomy" id="34168"/>
    <lineage>
        <taxon>Eukaryota</taxon>
        <taxon>Viridiplantae</taxon>
        <taxon>Streptophyta</taxon>
        <taxon>Embryophyta</taxon>
        <taxon>Tracheophyta</taxon>
        <taxon>Lycopodiopsida</taxon>
        <taxon>Lycopodiales</taxon>
        <taxon>Lycopodiaceae</taxon>
        <taxon>Lycopodioideae</taxon>
        <taxon>Diphasiastrum</taxon>
    </lineage>
</organism>
<dbReference type="Proteomes" id="UP001162992">
    <property type="component" value="Chromosome 15"/>
</dbReference>
<sequence>MPMFPPLPGIVFSERTPLAQRRPSPPRSDGYQRQKSVPAVTANDRIKEENGGKQNVENPVEGMIFGCNKKTKEECKRLQLFGLPATHRKEVLRVIPGSKLFLFNYDSKHLSGVFEATCHGAMDIFPHAFRSIGSFPAQVKIKRVMKVPSITMDKLKEAIPEIFYNEKKFKFELSRSQVEKLVELLVAAKEIPAK</sequence>
<evidence type="ECO:0000313" key="1">
    <source>
        <dbReference type="EMBL" id="KAJ7528801.1"/>
    </source>
</evidence>
<name>A0ACC2BGB6_DIPCM</name>